<feature type="transmembrane region" description="Helical" evidence="5">
    <location>
        <begin position="140"/>
        <end position="159"/>
    </location>
</feature>
<organism evidence="6 7">
    <name type="scientific">Niveomyces insectorum RCEF 264</name>
    <dbReference type="NCBI Taxonomy" id="1081102"/>
    <lineage>
        <taxon>Eukaryota</taxon>
        <taxon>Fungi</taxon>
        <taxon>Dikarya</taxon>
        <taxon>Ascomycota</taxon>
        <taxon>Pezizomycotina</taxon>
        <taxon>Sordariomycetes</taxon>
        <taxon>Hypocreomycetidae</taxon>
        <taxon>Hypocreales</taxon>
        <taxon>Cordycipitaceae</taxon>
        <taxon>Niveomyces</taxon>
    </lineage>
</organism>
<evidence type="ECO:0000256" key="3">
    <source>
        <dbReference type="ARBA" id="ARBA00022989"/>
    </source>
</evidence>
<reference evidence="6 7" key="1">
    <citation type="journal article" date="2016" name="Genome Biol. Evol.">
        <title>Divergent and convergent evolution of fungal pathogenicity.</title>
        <authorList>
            <person name="Shang Y."/>
            <person name="Xiao G."/>
            <person name="Zheng P."/>
            <person name="Cen K."/>
            <person name="Zhan S."/>
            <person name="Wang C."/>
        </authorList>
    </citation>
    <scope>NUCLEOTIDE SEQUENCE [LARGE SCALE GENOMIC DNA]</scope>
    <source>
        <strain evidence="6 7">RCEF 264</strain>
    </source>
</reference>
<dbReference type="AlphaFoldDB" id="A0A167PJP6"/>
<proteinExistence type="predicted"/>
<feature type="transmembrane region" description="Helical" evidence="5">
    <location>
        <begin position="57"/>
        <end position="79"/>
    </location>
</feature>
<dbReference type="Pfam" id="PF04479">
    <property type="entry name" value="RTA1"/>
    <property type="match status" value="1"/>
</dbReference>
<evidence type="ECO:0000256" key="1">
    <source>
        <dbReference type="ARBA" id="ARBA00004141"/>
    </source>
</evidence>
<keyword evidence="3 5" id="KW-1133">Transmembrane helix</keyword>
<evidence type="ECO:0000256" key="2">
    <source>
        <dbReference type="ARBA" id="ARBA00022692"/>
    </source>
</evidence>
<keyword evidence="2 5" id="KW-0812">Transmembrane</keyword>
<dbReference type="PANTHER" id="PTHR31465">
    <property type="entry name" value="PROTEIN RTA1-RELATED"/>
    <property type="match status" value="1"/>
</dbReference>
<name>A0A167PJP6_9HYPO</name>
<dbReference type="OrthoDB" id="3358017at2759"/>
<feature type="transmembrane region" description="Helical" evidence="5">
    <location>
        <begin position="100"/>
        <end position="120"/>
    </location>
</feature>
<evidence type="ECO:0000313" key="7">
    <source>
        <dbReference type="Proteomes" id="UP000076874"/>
    </source>
</evidence>
<dbReference type="PANTHER" id="PTHR31465:SF1">
    <property type="entry name" value="PROTEIN RTA1-RELATED"/>
    <property type="match status" value="1"/>
</dbReference>
<comment type="subcellular location">
    <subcellularLocation>
        <location evidence="1">Membrane</location>
        <topology evidence="1">Multi-pass membrane protein</topology>
    </subcellularLocation>
</comment>
<sequence>MVYSRVVRAVDGVRFSPMPPRWTTAVFVVGDLLCLNIQSTGGGMLAKTESANTGDHIIVTGLVLQVLVFCCFLVNCLIFHRRFHAHAAAAGTATNSNAPWQACLHMLYATSFFILVRNIYRVVEFITGQDGYLLEHEWPTYAFDGALMLLVMIGFFVWYPSQLKPVQRDTMIELRSVNEASPPPVHVLGGRLERWFDVENMRLLLCDMLKVA</sequence>
<gene>
    <name evidence="6" type="ORF">SPI_07734</name>
</gene>
<accession>A0A167PJP6</accession>
<dbReference type="EMBL" id="AZHD01000016">
    <property type="protein sequence ID" value="OAA56727.1"/>
    <property type="molecule type" value="Genomic_DNA"/>
</dbReference>
<keyword evidence="4 5" id="KW-0472">Membrane</keyword>
<dbReference type="STRING" id="1081102.A0A167PJP6"/>
<protein>
    <submittedName>
        <fullName evidence="6">RTA-like protein</fullName>
    </submittedName>
</protein>
<keyword evidence="7" id="KW-1185">Reference proteome</keyword>
<dbReference type="Proteomes" id="UP000076874">
    <property type="component" value="Unassembled WGS sequence"/>
</dbReference>
<evidence type="ECO:0000313" key="6">
    <source>
        <dbReference type="EMBL" id="OAA56727.1"/>
    </source>
</evidence>
<comment type="caution">
    <text evidence="6">The sequence shown here is derived from an EMBL/GenBank/DDBJ whole genome shotgun (WGS) entry which is preliminary data.</text>
</comment>
<evidence type="ECO:0000256" key="4">
    <source>
        <dbReference type="ARBA" id="ARBA00023136"/>
    </source>
</evidence>
<dbReference type="GO" id="GO:0016020">
    <property type="term" value="C:membrane"/>
    <property type="evidence" value="ECO:0007669"/>
    <property type="project" value="UniProtKB-SubCell"/>
</dbReference>
<evidence type="ECO:0000256" key="5">
    <source>
        <dbReference type="SAM" id="Phobius"/>
    </source>
</evidence>
<dbReference type="InterPro" id="IPR007568">
    <property type="entry name" value="RTA1"/>
</dbReference>